<dbReference type="InParanoid" id="A0A2K1Y3L0"/>
<gene>
    <name evidence="1" type="ORF">POPTR_013G098200</name>
</gene>
<sequence length="103" mass="11650">MQATSRRTIYPTIGTIQRWKTEKSAGDQNCPAGIFPYVFQYTSDDDFCSMDYVSSNPSGPLIEEWKKNNISKNKHDPTVDSRDMAIEVLSVHPNPAPLCNRIL</sequence>
<proteinExistence type="predicted"/>
<reference evidence="1 2" key="1">
    <citation type="journal article" date="2006" name="Science">
        <title>The genome of black cottonwood, Populus trichocarpa (Torr. &amp; Gray).</title>
        <authorList>
            <person name="Tuskan G.A."/>
            <person name="Difazio S."/>
            <person name="Jansson S."/>
            <person name="Bohlmann J."/>
            <person name="Grigoriev I."/>
            <person name="Hellsten U."/>
            <person name="Putnam N."/>
            <person name="Ralph S."/>
            <person name="Rombauts S."/>
            <person name="Salamov A."/>
            <person name="Schein J."/>
            <person name="Sterck L."/>
            <person name="Aerts A."/>
            <person name="Bhalerao R.R."/>
            <person name="Bhalerao R.P."/>
            <person name="Blaudez D."/>
            <person name="Boerjan W."/>
            <person name="Brun A."/>
            <person name="Brunner A."/>
            <person name="Busov V."/>
            <person name="Campbell M."/>
            <person name="Carlson J."/>
            <person name="Chalot M."/>
            <person name="Chapman J."/>
            <person name="Chen G.L."/>
            <person name="Cooper D."/>
            <person name="Coutinho P.M."/>
            <person name="Couturier J."/>
            <person name="Covert S."/>
            <person name="Cronk Q."/>
            <person name="Cunningham R."/>
            <person name="Davis J."/>
            <person name="Degroeve S."/>
            <person name="Dejardin A."/>
            <person name="Depamphilis C."/>
            <person name="Detter J."/>
            <person name="Dirks B."/>
            <person name="Dubchak I."/>
            <person name="Duplessis S."/>
            <person name="Ehlting J."/>
            <person name="Ellis B."/>
            <person name="Gendler K."/>
            <person name="Goodstein D."/>
            <person name="Gribskov M."/>
            <person name="Grimwood J."/>
            <person name="Groover A."/>
            <person name="Gunter L."/>
            <person name="Hamberger B."/>
            <person name="Heinze B."/>
            <person name="Helariutta Y."/>
            <person name="Henrissat B."/>
            <person name="Holligan D."/>
            <person name="Holt R."/>
            <person name="Huang W."/>
            <person name="Islam-Faridi N."/>
            <person name="Jones S."/>
            <person name="Jones-Rhoades M."/>
            <person name="Jorgensen R."/>
            <person name="Joshi C."/>
            <person name="Kangasjarvi J."/>
            <person name="Karlsson J."/>
            <person name="Kelleher C."/>
            <person name="Kirkpatrick R."/>
            <person name="Kirst M."/>
            <person name="Kohler A."/>
            <person name="Kalluri U."/>
            <person name="Larimer F."/>
            <person name="Leebens-Mack J."/>
            <person name="Leple J.C."/>
            <person name="Locascio P."/>
            <person name="Lou Y."/>
            <person name="Lucas S."/>
            <person name="Martin F."/>
            <person name="Montanini B."/>
            <person name="Napoli C."/>
            <person name="Nelson D.R."/>
            <person name="Nelson C."/>
            <person name="Nieminen K."/>
            <person name="Nilsson O."/>
            <person name="Pereda V."/>
            <person name="Peter G."/>
            <person name="Philippe R."/>
            <person name="Pilate G."/>
            <person name="Poliakov A."/>
            <person name="Razumovskaya J."/>
            <person name="Richardson P."/>
            <person name="Rinaldi C."/>
            <person name="Ritland K."/>
            <person name="Rouze P."/>
            <person name="Ryaboy D."/>
            <person name="Schmutz J."/>
            <person name="Schrader J."/>
            <person name="Segerman B."/>
            <person name="Shin H."/>
            <person name="Siddiqui A."/>
            <person name="Sterky F."/>
            <person name="Terry A."/>
            <person name="Tsai C.J."/>
            <person name="Uberbacher E."/>
            <person name="Unneberg P."/>
            <person name="Vahala J."/>
            <person name="Wall K."/>
            <person name="Wessler S."/>
            <person name="Yang G."/>
            <person name="Yin T."/>
            <person name="Douglas C."/>
            <person name="Marra M."/>
            <person name="Sandberg G."/>
            <person name="Van de Peer Y."/>
            <person name="Rokhsar D."/>
        </authorList>
    </citation>
    <scope>NUCLEOTIDE SEQUENCE [LARGE SCALE GENOMIC DNA]</scope>
    <source>
        <strain evidence="2">cv. Nisqually</strain>
    </source>
</reference>
<organism evidence="1 2">
    <name type="scientific">Populus trichocarpa</name>
    <name type="common">Western balsam poplar</name>
    <name type="synonym">Populus balsamifera subsp. trichocarpa</name>
    <dbReference type="NCBI Taxonomy" id="3694"/>
    <lineage>
        <taxon>Eukaryota</taxon>
        <taxon>Viridiplantae</taxon>
        <taxon>Streptophyta</taxon>
        <taxon>Embryophyta</taxon>
        <taxon>Tracheophyta</taxon>
        <taxon>Spermatophyta</taxon>
        <taxon>Magnoliopsida</taxon>
        <taxon>eudicotyledons</taxon>
        <taxon>Gunneridae</taxon>
        <taxon>Pentapetalae</taxon>
        <taxon>rosids</taxon>
        <taxon>fabids</taxon>
        <taxon>Malpighiales</taxon>
        <taxon>Salicaceae</taxon>
        <taxon>Saliceae</taxon>
        <taxon>Populus</taxon>
    </lineage>
</organism>
<dbReference type="AlphaFoldDB" id="A0A2K1Y3L0"/>
<evidence type="ECO:0000313" key="2">
    <source>
        <dbReference type="Proteomes" id="UP000006729"/>
    </source>
</evidence>
<dbReference type="Proteomes" id="UP000006729">
    <property type="component" value="Chromosome 13"/>
</dbReference>
<dbReference type="EMBL" id="CM009302">
    <property type="protein sequence ID" value="PNT07618.1"/>
    <property type="molecule type" value="Genomic_DNA"/>
</dbReference>
<evidence type="ECO:0000313" key="1">
    <source>
        <dbReference type="EMBL" id="PNT07618.1"/>
    </source>
</evidence>
<keyword evidence="2" id="KW-1185">Reference proteome</keyword>
<name>A0A2K1Y3L0_POPTR</name>
<accession>A0A2K1Y3L0</accession>
<protein>
    <submittedName>
        <fullName evidence="1">Uncharacterized protein</fullName>
    </submittedName>
</protein>